<comment type="caution">
    <text evidence="2">The sequence shown here is derived from an EMBL/GenBank/DDBJ whole genome shotgun (WGS) entry which is preliminary data.</text>
</comment>
<evidence type="ECO:0000313" key="2">
    <source>
        <dbReference type="EMBL" id="GAL83624.1"/>
    </source>
</evidence>
<organism evidence="2 3">
    <name type="scientific">Sporocytophaga myxococcoides</name>
    <dbReference type="NCBI Taxonomy" id="153721"/>
    <lineage>
        <taxon>Bacteria</taxon>
        <taxon>Pseudomonadati</taxon>
        <taxon>Bacteroidota</taxon>
        <taxon>Cytophagia</taxon>
        <taxon>Cytophagales</taxon>
        <taxon>Cytophagaceae</taxon>
        <taxon>Sporocytophaga</taxon>
    </lineage>
</organism>
<gene>
    <name evidence="2" type="ORF">MYP_851</name>
</gene>
<dbReference type="RefSeq" id="WP_045458743.1">
    <property type="nucleotide sequence ID" value="NZ_BBLT01000001.1"/>
</dbReference>
<dbReference type="Proteomes" id="UP000030185">
    <property type="component" value="Unassembled WGS sequence"/>
</dbReference>
<dbReference type="EMBL" id="BBLT01000001">
    <property type="protein sequence ID" value="GAL83624.1"/>
    <property type="molecule type" value="Genomic_DNA"/>
</dbReference>
<proteinExistence type="predicted"/>
<feature type="transmembrane region" description="Helical" evidence="1">
    <location>
        <begin position="86"/>
        <end position="106"/>
    </location>
</feature>
<keyword evidence="1" id="KW-0812">Transmembrane</keyword>
<feature type="transmembrane region" description="Helical" evidence="1">
    <location>
        <begin position="118"/>
        <end position="140"/>
    </location>
</feature>
<feature type="transmembrane region" description="Helical" evidence="1">
    <location>
        <begin position="184"/>
        <end position="205"/>
    </location>
</feature>
<dbReference type="STRING" id="153721.MYP_851"/>
<keyword evidence="1" id="KW-0472">Membrane</keyword>
<dbReference type="AlphaFoldDB" id="A0A098LB03"/>
<feature type="transmembrane region" description="Helical" evidence="1">
    <location>
        <begin position="152"/>
        <end position="172"/>
    </location>
</feature>
<keyword evidence="1" id="KW-1133">Transmembrane helix</keyword>
<evidence type="ECO:0000313" key="3">
    <source>
        <dbReference type="Proteomes" id="UP000030185"/>
    </source>
</evidence>
<reference evidence="2 3" key="1">
    <citation type="submission" date="2014-09" db="EMBL/GenBank/DDBJ databases">
        <title>Sporocytophaga myxococcoides PG-01 genome sequencing.</title>
        <authorList>
            <person name="Liu L."/>
            <person name="Gao P.J."/>
            <person name="Chen G.J."/>
            <person name="Wang L.S."/>
        </authorList>
    </citation>
    <scope>NUCLEOTIDE SEQUENCE [LARGE SCALE GENOMIC DNA]</scope>
    <source>
        <strain evidence="2 3">PG-01</strain>
    </source>
</reference>
<accession>A0A098LB03</accession>
<sequence>MRVSFYFEVCIAVKEKNNYIFYKIDPDKKRGYFCFCIEGDKIEFSECFPQVKNLLTFVGRSQRLQPERIYSMKKNRAERIKNVEKYVLKAWFTAAIMGIILIIFALDFPNVSDNLFTNLLVVSGVAALVSLPLVALFWLLINYMISVGLKTIYIKLVLILIGLIWNYIITVLGSSRSYTFLLNYNFVSVSFYCYSLAMCITILLYKLKVSEANRSI</sequence>
<evidence type="ECO:0000256" key="1">
    <source>
        <dbReference type="SAM" id="Phobius"/>
    </source>
</evidence>
<name>A0A098LB03_9BACT</name>
<protein>
    <submittedName>
        <fullName evidence="2">Uncharacterized protein</fullName>
    </submittedName>
</protein>
<keyword evidence="3" id="KW-1185">Reference proteome</keyword>